<dbReference type="InterPro" id="IPR011009">
    <property type="entry name" value="Kinase-like_dom_sf"/>
</dbReference>
<evidence type="ECO:0000259" key="8">
    <source>
        <dbReference type="PROSITE" id="PS50011"/>
    </source>
</evidence>
<dbReference type="GO" id="GO:0090154">
    <property type="term" value="P:positive regulation of sphingolipid biosynthetic process"/>
    <property type="evidence" value="ECO:0007669"/>
    <property type="project" value="EnsemblFungi"/>
</dbReference>
<keyword evidence="1" id="KW-0808">Transferase</keyword>
<dbReference type="Proteomes" id="UP000001640">
    <property type="component" value="Chromosome 9"/>
</dbReference>
<dbReference type="InterPro" id="IPR050339">
    <property type="entry name" value="CC_SR_Kinase"/>
</dbReference>
<dbReference type="OrthoDB" id="5337378at2759"/>
<dbReference type="HOGENOM" id="CLU_007696_0_0_1"/>
<evidence type="ECO:0000256" key="4">
    <source>
        <dbReference type="ARBA" id="ARBA00022840"/>
    </source>
</evidence>
<feature type="compositionally biased region" description="Low complexity" evidence="7">
    <location>
        <begin position="348"/>
        <end position="376"/>
    </location>
</feature>
<keyword evidence="4 6" id="KW-0067">ATP-binding</keyword>
<dbReference type="GO" id="GO:0000320">
    <property type="term" value="P:re-entry into mitotic cell cycle"/>
    <property type="evidence" value="ECO:0007669"/>
    <property type="project" value="EnsemblFungi"/>
</dbReference>
<name>G0VKD6_NAUCA</name>
<dbReference type="GO" id="GO:0005634">
    <property type="term" value="C:nucleus"/>
    <property type="evidence" value="ECO:0007669"/>
    <property type="project" value="EnsemblFungi"/>
</dbReference>
<keyword evidence="10" id="KW-1185">Reference proteome</keyword>
<dbReference type="EMBL" id="HE576760">
    <property type="protein sequence ID" value="CCC71970.1"/>
    <property type="molecule type" value="Genomic_DNA"/>
</dbReference>
<feature type="compositionally biased region" description="Polar residues" evidence="7">
    <location>
        <begin position="110"/>
        <end position="130"/>
    </location>
</feature>
<feature type="compositionally biased region" description="Low complexity" evidence="7">
    <location>
        <begin position="155"/>
        <end position="167"/>
    </location>
</feature>
<dbReference type="GO" id="GO:0005935">
    <property type="term" value="C:cellular bud neck"/>
    <property type="evidence" value="ECO:0007669"/>
    <property type="project" value="EnsemblFungi"/>
</dbReference>
<feature type="compositionally biased region" description="Polar residues" evidence="7">
    <location>
        <begin position="59"/>
        <end position="68"/>
    </location>
</feature>
<evidence type="ECO:0000256" key="2">
    <source>
        <dbReference type="ARBA" id="ARBA00022741"/>
    </source>
</evidence>
<dbReference type="Gene3D" id="3.30.200.20">
    <property type="entry name" value="Phosphorylase Kinase, domain 1"/>
    <property type="match status" value="1"/>
</dbReference>
<dbReference type="InParanoid" id="G0VKD6"/>
<dbReference type="InterPro" id="IPR000719">
    <property type="entry name" value="Prot_kinase_dom"/>
</dbReference>
<evidence type="ECO:0000256" key="5">
    <source>
        <dbReference type="ARBA" id="ARBA00037982"/>
    </source>
</evidence>
<proteinExistence type="inferred from homology"/>
<dbReference type="InterPro" id="IPR008271">
    <property type="entry name" value="Ser/Thr_kinase_AS"/>
</dbReference>
<reference key="2">
    <citation type="submission" date="2011-08" db="EMBL/GenBank/DDBJ databases">
        <title>Genome sequence of Naumovozyma castellii.</title>
        <authorList>
            <person name="Gordon J.L."/>
            <person name="Armisen D."/>
            <person name="Proux-Wera E."/>
            <person name="OhEigeartaigh S.S."/>
            <person name="Byrne K.P."/>
            <person name="Wolfe K.H."/>
        </authorList>
    </citation>
    <scope>NUCLEOTIDE SEQUENCE</scope>
    <source>
        <strain>Type strain:CBS 4309</strain>
    </source>
</reference>
<dbReference type="FunCoup" id="G0VKD6">
    <property type="interactions" value="461"/>
</dbReference>
<dbReference type="SUPFAM" id="SSF56112">
    <property type="entry name" value="Protein kinase-like (PK-like)"/>
    <property type="match status" value="1"/>
</dbReference>
<dbReference type="GeneID" id="96905657"/>
<evidence type="ECO:0000313" key="10">
    <source>
        <dbReference type="Proteomes" id="UP000001640"/>
    </source>
</evidence>
<comment type="similarity">
    <text evidence="5">Belongs to the protein kinase superfamily. Ser/Thr protein kinase family. GCN2 subfamily.</text>
</comment>
<dbReference type="PANTHER" id="PTHR11042:SF196">
    <property type="entry name" value="MITOSIS INHIBITOR PROTEIN KINASE SWE1"/>
    <property type="match status" value="1"/>
</dbReference>
<organism evidence="9 10">
    <name type="scientific">Naumovozyma castellii</name>
    <name type="common">Yeast</name>
    <name type="synonym">Saccharomyces castellii</name>
    <dbReference type="NCBI Taxonomy" id="27288"/>
    <lineage>
        <taxon>Eukaryota</taxon>
        <taxon>Fungi</taxon>
        <taxon>Dikarya</taxon>
        <taxon>Ascomycota</taxon>
        <taxon>Saccharomycotina</taxon>
        <taxon>Saccharomycetes</taxon>
        <taxon>Saccharomycetales</taxon>
        <taxon>Saccharomycetaceae</taxon>
        <taxon>Naumovozyma</taxon>
    </lineage>
</organism>
<dbReference type="CDD" id="cd14052">
    <property type="entry name" value="PTKc_Wee1_fungi"/>
    <property type="match status" value="1"/>
</dbReference>
<feature type="region of interest" description="Disordered" evidence="7">
    <location>
        <begin position="110"/>
        <end position="167"/>
    </location>
</feature>
<keyword evidence="2 6" id="KW-0547">Nucleotide-binding</keyword>
<keyword evidence="3" id="KW-0418">Kinase</keyword>
<dbReference type="GO" id="GO:0040020">
    <property type="term" value="P:regulation of meiotic nuclear division"/>
    <property type="evidence" value="ECO:0007669"/>
    <property type="project" value="EnsemblFungi"/>
</dbReference>
<evidence type="ECO:0000256" key="7">
    <source>
        <dbReference type="SAM" id="MobiDB-lite"/>
    </source>
</evidence>
<dbReference type="SMART" id="SM00220">
    <property type="entry name" value="S_TKc"/>
    <property type="match status" value="1"/>
</dbReference>
<dbReference type="STRING" id="1064592.G0VKD6"/>
<evidence type="ECO:0000256" key="6">
    <source>
        <dbReference type="PROSITE-ProRule" id="PRU10141"/>
    </source>
</evidence>
<evidence type="ECO:0000256" key="1">
    <source>
        <dbReference type="ARBA" id="ARBA00022679"/>
    </source>
</evidence>
<evidence type="ECO:0000256" key="3">
    <source>
        <dbReference type="ARBA" id="ARBA00022777"/>
    </source>
</evidence>
<sequence>MHRLSDKLVELRSATGDAHHSESESDSDLDMFCENNNIIPNLFQDNSNNDTLKEEPQTIGENDQNSNNLKFYPYSNNRMTRSVATLNLSLSNQRLADLNLNLNLNAYSSPSKSSNIFNNGKPSTPLNKSPNKLKLYPIPTPFNFKNENEHRERSNTSSNSNNNNNTISYNIAKPDPNAFNPKGLISKTSNLSATYPNKIKIPNTPMKKSPRIDHTSLNTNTNDNDTEFTSIFNESFPSNNINNNTGLSFDTDENSLSKNLRNNILLQSPSLKRVPLIQISNNHQSAKKDYHSQLFDYPQLQFHSSNNDNNNKFKKIKKSRNSTILNNSDLTNTLQQFTDDLYGSTDLNTNNNNTSNPTSPSFFQNSTNNNDNNNSNVHYDEDNDPYEYDDLITTPTRRKSISILKQTPSSIKSIPPLINSPVLKRRYINATISTNPDSHLFEKFNNVHMIGSGQFSSVYQVTFAPTNKKYAVKAVKANKYNSLNRILQEIKILDEIRTSQLDLEGKEYVIDFISSWKYQGSFYIMSEYYDNGNLDSFLQEQIISKNTRLEDWRIWKIIVELSLALRFIHQTCHVVHLDLKPTNILITFEGNLKLADFGMAAHLPLRDQDFENEGDREYIAPEIISECIYDFKADIFSLGLMIVEIAANVVLPDNGNAWHKLRSGDLSDAGKLSSSNIHSESLFSSNNKVDTNLTDISSIDNNHNNDRSISQKRDMLCSGSSKIPPWVPKFLIDGTSLEKMVKWMIQPDYTRRPSADEILHTEECIYVEMTRKAGAVIQEDDFGPKPNFFA</sequence>
<gene>
    <name evidence="9" type="primary">NCAS0I03020</name>
    <name evidence="9" type="ordered locus">NCAS_0I03020</name>
</gene>
<dbReference type="InterPro" id="IPR017441">
    <property type="entry name" value="Protein_kinase_ATP_BS"/>
</dbReference>
<dbReference type="GO" id="GO:0010697">
    <property type="term" value="P:negative regulation of mitotic spindle pole body separation"/>
    <property type="evidence" value="ECO:0007669"/>
    <property type="project" value="EnsemblFungi"/>
</dbReference>
<feature type="domain" description="Protein kinase" evidence="8">
    <location>
        <begin position="444"/>
        <end position="765"/>
    </location>
</feature>
<dbReference type="GO" id="GO:0004713">
    <property type="term" value="F:protein tyrosine kinase activity"/>
    <property type="evidence" value="ECO:0007669"/>
    <property type="project" value="EnsemblFungi"/>
</dbReference>
<dbReference type="eggNOG" id="KOG0601">
    <property type="taxonomic scope" value="Eukaryota"/>
</dbReference>
<dbReference type="AlphaFoldDB" id="G0VKD6"/>
<feature type="region of interest" description="Disordered" evidence="7">
    <location>
        <begin position="196"/>
        <end position="224"/>
    </location>
</feature>
<dbReference type="OMA" id="RFIHDSC"/>
<dbReference type="RefSeq" id="XP_003678312.1">
    <property type="nucleotide sequence ID" value="XM_003678264.1"/>
</dbReference>
<reference evidence="9 10" key="1">
    <citation type="journal article" date="2011" name="Proc. Natl. Acad. Sci. U.S.A.">
        <title>Evolutionary erosion of yeast sex chromosomes by mating-type switching accidents.</title>
        <authorList>
            <person name="Gordon J.L."/>
            <person name="Armisen D."/>
            <person name="Proux-Wera E."/>
            <person name="Oheigeartaigh S.S."/>
            <person name="Byrne K.P."/>
            <person name="Wolfe K.H."/>
        </authorList>
    </citation>
    <scope>NUCLEOTIDE SEQUENCE [LARGE SCALE GENOMIC DNA]</scope>
    <source>
        <strain evidence="10">ATCC 76901 / BCRC 22586 / CBS 4309 / NBRC 1992 / NRRL Y-12630</strain>
    </source>
</reference>
<feature type="region of interest" description="Disordered" evidence="7">
    <location>
        <begin position="342"/>
        <end position="385"/>
    </location>
</feature>
<dbReference type="GO" id="GO:0000086">
    <property type="term" value="P:G2/M transition of mitotic cell cycle"/>
    <property type="evidence" value="ECO:0007669"/>
    <property type="project" value="EnsemblFungi"/>
</dbReference>
<dbReference type="GO" id="GO:0005737">
    <property type="term" value="C:cytoplasm"/>
    <property type="evidence" value="ECO:0007669"/>
    <property type="project" value="TreeGrafter"/>
</dbReference>
<dbReference type="Gene3D" id="1.10.510.10">
    <property type="entry name" value="Transferase(Phosphotransferase) domain 1"/>
    <property type="match status" value="1"/>
</dbReference>
<evidence type="ECO:0000313" key="9">
    <source>
        <dbReference type="EMBL" id="CCC71970.1"/>
    </source>
</evidence>
<accession>G0VKD6</accession>
<dbReference type="PROSITE" id="PS50011">
    <property type="entry name" value="PROTEIN_KINASE_DOM"/>
    <property type="match status" value="1"/>
</dbReference>
<dbReference type="KEGG" id="ncs:NCAS_0I03020"/>
<dbReference type="GO" id="GO:0005524">
    <property type="term" value="F:ATP binding"/>
    <property type="evidence" value="ECO:0007669"/>
    <property type="project" value="UniProtKB-UniRule"/>
</dbReference>
<dbReference type="PANTHER" id="PTHR11042">
    <property type="entry name" value="EUKARYOTIC TRANSLATION INITIATION FACTOR 2-ALPHA KINASE EIF2-ALPHA KINASE -RELATED"/>
    <property type="match status" value="1"/>
</dbReference>
<feature type="binding site" evidence="6">
    <location>
        <position position="473"/>
    </location>
    <ligand>
        <name>ATP</name>
        <dbReference type="ChEBI" id="CHEBI:30616"/>
    </ligand>
</feature>
<protein>
    <recommendedName>
        <fullName evidence="8">Protein kinase domain-containing protein</fullName>
    </recommendedName>
</protein>
<dbReference type="GO" id="GO:0110031">
    <property type="term" value="P:negative regulation of G2/MI transition of meiotic cell cycle"/>
    <property type="evidence" value="ECO:0007669"/>
    <property type="project" value="TreeGrafter"/>
</dbReference>
<dbReference type="PROSITE" id="PS00108">
    <property type="entry name" value="PROTEIN_KINASE_ST"/>
    <property type="match status" value="1"/>
</dbReference>
<dbReference type="FunFam" id="3.30.200.20:FF:000754">
    <property type="entry name" value="Tyrosine kinase"/>
    <property type="match status" value="1"/>
</dbReference>
<feature type="region of interest" description="Disordered" evidence="7">
    <location>
        <begin position="43"/>
        <end position="68"/>
    </location>
</feature>
<dbReference type="GO" id="GO:0044879">
    <property type="term" value="P:mitotic morphogenesis checkpoint signaling"/>
    <property type="evidence" value="ECO:0007669"/>
    <property type="project" value="EnsemblFungi"/>
</dbReference>
<dbReference type="PROSITE" id="PS00107">
    <property type="entry name" value="PROTEIN_KINASE_ATP"/>
    <property type="match status" value="1"/>
</dbReference>
<dbReference type="Pfam" id="PF00069">
    <property type="entry name" value="Pkinase"/>
    <property type="match status" value="1"/>
</dbReference>